<dbReference type="InterPro" id="IPR011622">
    <property type="entry name" value="7TMR_DISM_rcpt_extracell_dom2"/>
</dbReference>
<evidence type="ECO:0000256" key="5">
    <source>
        <dbReference type="ARBA" id="ARBA00022777"/>
    </source>
</evidence>
<dbReference type="EC" id="2.7.13.3" evidence="2"/>
<accession>A0AAP2D4D5</accession>
<evidence type="ECO:0000256" key="4">
    <source>
        <dbReference type="ARBA" id="ARBA00022679"/>
    </source>
</evidence>
<dbReference type="InterPro" id="IPR003594">
    <property type="entry name" value="HATPase_dom"/>
</dbReference>
<keyword evidence="8" id="KW-1133">Transmembrane helix</keyword>
<evidence type="ECO:0000256" key="8">
    <source>
        <dbReference type="SAM" id="Phobius"/>
    </source>
</evidence>
<feature type="domain" description="Histidine kinase" evidence="10">
    <location>
        <begin position="523"/>
        <end position="737"/>
    </location>
</feature>
<feature type="transmembrane region" description="Helical" evidence="8">
    <location>
        <begin position="286"/>
        <end position="305"/>
    </location>
</feature>
<keyword evidence="6" id="KW-0175">Coiled coil</keyword>
<dbReference type="InterPro" id="IPR003661">
    <property type="entry name" value="HisK_dim/P_dom"/>
</dbReference>
<comment type="catalytic activity">
    <reaction evidence="1">
        <text>ATP + protein L-histidine = ADP + protein N-phospho-L-histidine.</text>
        <dbReference type="EC" id="2.7.13.3"/>
    </reaction>
</comment>
<dbReference type="Pfam" id="PF02518">
    <property type="entry name" value="HATPase_c"/>
    <property type="match status" value="1"/>
</dbReference>
<evidence type="ECO:0000256" key="2">
    <source>
        <dbReference type="ARBA" id="ARBA00012438"/>
    </source>
</evidence>
<dbReference type="PANTHER" id="PTHR43304:SF1">
    <property type="entry name" value="PAC DOMAIN-CONTAINING PROTEIN"/>
    <property type="match status" value="1"/>
</dbReference>
<keyword evidence="4" id="KW-0808">Transferase</keyword>
<dbReference type="GO" id="GO:0000155">
    <property type="term" value="F:phosphorelay sensor kinase activity"/>
    <property type="evidence" value="ECO:0007669"/>
    <property type="project" value="InterPro"/>
</dbReference>
<dbReference type="PROSITE" id="PS50109">
    <property type="entry name" value="HIS_KIN"/>
    <property type="match status" value="1"/>
</dbReference>
<feature type="transmembrane region" description="Helical" evidence="8">
    <location>
        <begin position="311"/>
        <end position="332"/>
    </location>
</feature>
<dbReference type="Gene3D" id="1.10.287.130">
    <property type="match status" value="1"/>
</dbReference>
<evidence type="ECO:0000313" key="11">
    <source>
        <dbReference type="EMBL" id="MBT1684932.1"/>
    </source>
</evidence>
<feature type="chain" id="PRO_5042879472" description="histidine kinase" evidence="9">
    <location>
        <begin position="26"/>
        <end position="763"/>
    </location>
</feature>
<dbReference type="PRINTS" id="PR00344">
    <property type="entry name" value="BCTRLSENSOR"/>
</dbReference>
<feature type="region of interest" description="Disordered" evidence="7">
    <location>
        <begin position="737"/>
        <end position="763"/>
    </location>
</feature>
<gene>
    <name evidence="11" type="ORF">KK078_00115</name>
</gene>
<keyword evidence="3" id="KW-0597">Phosphoprotein</keyword>
<keyword evidence="5" id="KW-0418">Kinase</keyword>
<proteinExistence type="predicted"/>
<dbReference type="SMART" id="SM00387">
    <property type="entry name" value="HATPase_c"/>
    <property type="match status" value="1"/>
</dbReference>
<reference evidence="11 12" key="1">
    <citation type="submission" date="2021-05" db="EMBL/GenBank/DDBJ databases">
        <title>A Polyphasic approach of four new species of the genus Ohtaekwangia: Ohtaekwangia histidinii sp. nov., Ohtaekwangia cretensis sp. nov., Ohtaekwangia indiensis sp. nov., Ohtaekwangia reichenbachii sp. nov. from diverse environment.</title>
        <authorList>
            <person name="Octaviana S."/>
        </authorList>
    </citation>
    <scope>NUCLEOTIDE SEQUENCE [LARGE SCALE GENOMIC DNA]</scope>
    <source>
        <strain evidence="11 12">PWU37</strain>
    </source>
</reference>
<evidence type="ECO:0000259" key="10">
    <source>
        <dbReference type="PROSITE" id="PS50109"/>
    </source>
</evidence>
<dbReference type="Pfam" id="PF07695">
    <property type="entry name" value="7TMR-DISM_7TM"/>
    <property type="match status" value="1"/>
</dbReference>
<dbReference type="InterPro" id="IPR052162">
    <property type="entry name" value="Sensor_kinase/Photoreceptor"/>
</dbReference>
<feature type="transmembrane region" description="Helical" evidence="8">
    <location>
        <begin position="339"/>
        <end position="360"/>
    </location>
</feature>
<keyword evidence="8" id="KW-0472">Membrane</keyword>
<dbReference type="InterPro" id="IPR036097">
    <property type="entry name" value="HisK_dim/P_sf"/>
</dbReference>
<keyword evidence="12" id="KW-1185">Reference proteome</keyword>
<feature type="signal peptide" evidence="9">
    <location>
        <begin position="1"/>
        <end position="25"/>
    </location>
</feature>
<keyword evidence="9" id="KW-0732">Signal</keyword>
<dbReference type="InterPro" id="IPR005467">
    <property type="entry name" value="His_kinase_dom"/>
</dbReference>
<evidence type="ECO:0000256" key="9">
    <source>
        <dbReference type="SAM" id="SignalP"/>
    </source>
</evidence>
<keyword evidence="8" id="KW-0812">Transmembrane</keyword>
<dbReference type="SUPFAM" id="SSF55874">
    <property type="entry name" value="ATPase domain of HSP90 chaperone/DNA topoisomerase II/histidine kinase"/>
    <property type="match status" value="1"/>
</dbReference>
<dbReference type="PANTHER" id="PTHR43304">
    <property type="entry name" value="PHYTOCHROME-LIKE PROTEIN CPH1"/>
    <property type="match status" value="1"/>
</dbReference>
<dbReference type="Proteomes" id="UP001319180">
    <property type="component" value="Unassembled WGS sequence"/>
</dbReference>
<dbReference type="InterPro" id="IPR004358">
    <property type="entry name" value="Sig_transdc_His_kin-like_C"/>
</dbReference>
<feature type="coiled-coil region" evidence="6">
    <location>
        <begin position="393"/>
        <end position="502"/>
    </location>
</feature>
<protein>
    <recommendedName>
        <fullName evidence="2">histidine kinase</fullName>
        <ecNumber evidence="2">2.7.13.3</ecNumber>
    </recommendedName>
</protein>
<dbReference type="EMBL" id="JAHESC010000001">
    <property type="protein sequence ID" value="MBT1684932.1"/>
    <property type="molecule type" value="Genomic_DNA"/>
</dbReference>
<dbReference type="RefSeq" id="WP_254088191.1">
    <property type="nucleotide sequence ID" value="NZ_JAHESC010000001.1"/>
</dbReference>
<dbReference type="Gene3D" id="2.60.40.2380">
    <property type="match status" value="1"/>
</dbReference>
<feature type="transmembrane region" description="Helical" evidence="8">
    <location>
        <begin position="254"/>
        <end position="274"/>
    </location>
</feature>
<feature type="transmembrane region" description="Helical" evidence="8">
    <location>
        <begin position="192"/>
        <end position="213"/>
    </location>
</feature>
<name>A0AAP2D4D5_9BACT</name>
<feature type="transmembrane region" description="Helical" evidence="8">
    <location>
        <begin position="218"/>
        <end position="239"/>
    </location>
</feature>
<dbReference type="Pfam" id="PF07696">
    <property type="entry name" value="7TMR-DISMED2"/>
    <property type="match status" value="1"/>
</dbReference>
<evidence type="ECO:0000256" key="1">
    <source>
        <dbReference type="ARBA" id="ARBA00000085"/>
    </source>
</evidence>
<dbReference type="Gene3D" id="3.30.565.10">
    <property type="entry name" value="Histidine kinase-like ATPase, C-terminal domain"/>
    <property type="match status" value="1"/>
</dbReference>
<evidence type="ECO:0000256" key="3">
    <source>
        <dbReference type="ARBA" id="ARBA00022553"/>
    </source>
</evidence>
<organism evidence="11 12">
    <name type="scientific">Dawidia soli</name>
    <dbReference type="NCBI Taxonomy" id="2782352"/>
    <lineage>
        <taxon>Bacteria</taxon>
        <taxon>Pseudomonadati</taxon>
        <taxon>Bacteroidota</taxon>
        <taxon>Cytophagia</taxon>
        <taxon>Cytophagales</taxon>
        <taxon>Chryseotaleaceae</taxon>
        <taxon>Dawidia</taxon>
    </lineage>
</organism>
<dbReference type="SUPFAM" id="SSF47384">
    <property type="entry name" value="Homodimeric domain of signal transducing histidine kinase"/>
    <property type="match status" value="1"/>
</dbReference>
<sequence length="763" mass="85296">MAVITVPLRCLLLSWVLIMSFQESAAQKIIHFRDDETTVPIGRSVYYYKDERATLSLDDVRHEPIASQFQRSEASWPHFGTTQAAVWLRFTVVNHTQSGCVLEIAEPGLQHIQLFAPTAAGNYEGHTFGLLHPMSSRPIKNNYFLYRLVAAGDSTPHTFYLRVKTDVNLDVPMTIGSFKGVLDAQRARNLSFGLLCGLLIIMTFSCLVTYFIVRERSYLYYALHLFSVLLFIDILYIGAGFEYLWPETPWINEYPMLFGGISSALILLFSSCFLQSGIYAPRLHQGLPIFYILLALSGVLFFAGAPLVGNAVMQIVTLLATPYLLTMGVTAYRKQHPQAAVFIAALSFFMAAVLIFLLYVNGVLPAGFYTRNSFMIGAVGQSILLAFGLAGKVDLLRQQKEQAQAEAMAVTLRQNAELERLVAERTQELISQNEEIAAQNEEISSQLEELTTQQEQIEVQNLDLQRSNEALRVARQTVEKQHHQLQRHADDLEKQISARTEELVVSNAELLDQNKQLEQFAFIVAHNLRSPVARLLGLTNLAKLIDRHSNEVEIILQKVAEAGKDLDTVIHDLSNILEVRNGKDKQFETVSLTLRLASACMALKEEIDASQARITQDFSAADALYTISPYIESILYNLISNAIKYRHPDRTPVISVRTAVVDGVVQLMVKDNGLGLDIQRHGAKLFHLYQRFHRDGEGRGIGLYLVKTQAEAIGAHISMQSKPQEGSEFTMVFDKVPTPPTQEPRQAVPTLQGAGTMPRAKLA</sequence>
<dbReference type="InterPro" id="IPR011623">
    <property type="entry name" value="7TMR_DISM_rcpt_extracell_dom1"/>
</dbReference>
<dbReference type="InterPro" id="IPR036890">
    <property type="entry name" value="HATPase_C_sf"/>
</dbReference>
<evidence type="ECO:0000313" key="12">
    <source>
        <dbReference type="Proteomes" id="UP001319180"/>
    </source>
</evidence>
<dbReference type="AlphaFoldDB" id="A0AAP2D4D5"/>
<evidence type="ECO:0000256" key="6">
    <source>
        <dbReference type="SAM" id="Coils"/>
    </source>
</evidence>
<dbReference type="CDD" id="cd00082">
    <property type="entry name" value="HisKA"/>
    <property type="match status" value="1"/>
</dbReference>
<comment type="caution">
    <text evidence="11">The sequence shown here is derived from an EMBL/GenBank/DDBJ whole genome shotgun (WGS) entry which is preliminary data.</text>
</comment>
<evidence type="ECO:0000256" key="7">
    <source>
        <dbReference type="SAM" id="MobiDB-lite"/>
    </source>
</evidence>